<dbReference type="Gene3D" id="3.30.1490.480">
    <property type="entry name" value="Endolytic murein transglycosylase"/>
    <property type="match status" value="1"/>
</dbReference>
<keyword evidence="4 7" id="KW-0472">Membrane</keyword>
<dbReference type="GO" id="GO:0005886">
    <property type="term" value="C:plasma membrane"/>
    <property type="evidence" value="ECO:0007669"/>
    <property type="project" value="UniProtKB-UniRule"/>
</dbReference>
<dbReference type="PANTHER" id="PTHR30518">
    <property type="entry name" value="ENDOLYTIC MUREIN TRANSGLYCOSYLASE"/>
    <property type="match status" value="1"/>
</dbReference>
<keyword evidence="2 7" id="KW-0812">Transmembrane</keyword>
<dbReference type="GO" id="GO:0071555">
    <property type="term" value="P:cell wall organization"/>
    <property type="evidence" value="ECO:0007669"/>
    <property type="project" value="UniProtKB-KW"/>
</dbReference>
<organism evidence="8 9">
    <name type="scientific">Catenovulum maritimum</name>
    <dbReference type="NCBI Taxonomy" id="1513271"/>
    <lineage>
        <taxon>Bacteria</taxon>
        <taxon>Pseudomonadati</taxon>
        <taxon>Pseudomonadota</taxon>
        <taxon>Gammaproteobacteria</taxon>
        <taxon>Alteromonadales</taxon>
        <taxon>Alteromonadaceae</taxon>
        <taxon>Catenovulum</taxon>
    </lineage>
</organism>
<evidence type="ECO:0000256" key="1">
    <source>
        <dbReference type="ARBA" id="ARBA00022475"/>
    </source>
</evidence>
<name>A0A0J8GPP2_9ALTE</name>
<dbReference type="EC" id="4.2.2.29" evidence="7"/>
<comment type="caution">
    <text evidence="8">The sequence shown here is derived from an EMBL/GenBank/DDBJ whole genome shotgun (WGS) entry which is preliminary data.</text>
</comment>
<evidence type="ECO:0000256" key="2">
    <source>
        <dbReference type="ARBA" id="ARBA00022692"/>
    </source>
</evidence>
<dbReference type="PATRIC" id="fig|1513271.3.peg.2671"/>
<feature type="site" description="Important for catalytic activity" evidence="7">
    <location>
        <position position="212"/>
    </location>
</feature>
<protein>
    <recommendedName>
        <fullName evidence="7">Endolytic murein transglycosylase</fullName>
        <ecNumber evidence="7">4.2.2.29</ecNumber>
    </recommendedName>
    <alternativeName>
        <fullName evidence="7">Peptidoglycan lytic transglycosylase</fullName>
    </alternativeName>
    <alternativeName>
        <fullName evidence="7">Peptidoglycan polymerization terminase</fullName>
    </alternativeName>
</protein>
<dbReference type="NCBIfam" id="TIGR00247">
    <property type="entry name" value="endolytic transglycosylase MltG"/>
    <property type="match status" value="1"/>
</dbReference>
<proteinExistence type="inferred from homology"/>
<keyword evidence="6 7" id="KW-0961">Cell wall biogenesis/degradation</keyword>
<keyword evidence="9" id="KW-1185">Reference proteome</keyword>
<comment type="catalytic activity">
    <reaction evidence="7">
        <text>a peptidoglycan chain = a peptidoglycan chain with N-acetyl-1,6-anhydromuramyl-[peptide] at the reducing end + a peptidoglycan chain with N-acetylglucosamine at the non-reducing end.</text>
        <dbReference type="EC" id="4.2.2.29"/>
    </reaction>
</comment>
<dbReference type="CDD" id="cd08010">
    <property type="entry name" value="MltG_like"/>
    <property type="match status" value="1"/>
</dbReference>
<dbReference type="InterPro" id="IPR003770">
    <property type="entry name" value="MLTG-like"/>
</dbReference>
<dbReference type="STRING" id="1513271.XM47_13020"/>
<evidence type="ECO:0000256" key="7">
    <source>
        <dbReference type="HAMAP-Rule" id="MF_02065"/>
    </source>
</evidence>
<dbReference type="GO" id="GO:0009252">
    <property type="term" value="P:peptidoglycan biosynthetic process"/>
    <property type="evidence" value="ECO:0007669"/>
    <property type="project" value="UniProtKB-UniRule"/>
</dbReference>
<comment type="function">
    <text evidence="7">Functions as a peptidoglycan terminase that cleaves nascent peptidoglycan strands endolytically to terminate their elongation.</text>
</comment>
<reference evidence="8 9" key="1">
    <citation type="submission" date="2015-04" db="EMBL/GenBank/DDBJ databases">
        <title>Draft Genome Sequence of the Novel Agar-Digesting Marine Bacterium Q1.</title>
        <authorList>
            <person name="Li Y."/>
            <person name="Li D."/>
            <person name="Chen G."/>
            <person name="Du Z."/>
        </authorList>
    </citation>
    <scope>NUCLEOTIDE SEQUENCE [LARGE SCALE GENOMIC DNA]</scope>
    <source>
        <strain evidence="8 9">Q1</strain>
    </source>
</reference>
<accession>A0A0J8GPP2</accession>
<evidence type="ECO:0000256" key="3">
    <source>
        <dbReference type="ARBA" id="ARBA00022989"/>
    </source>
</evidence>
<evidence type="ECO:0000256" key="4">
    <source>
        <dbReference type="ARBA" id="ARBA00023136"/>
    </source>
</evidence>
<dbReference type="Pfam" id="PF02618">
    <property type="entry name" value="YceG"/>
    <property type="match status" value="1"/>
</dbReference>
<dbReference type="AlphaFoldDB" id="A0A0J8GPP2"/>
<gene>
    <name evidence="7" type="primary">mltG</name>
    <name evidence="8" type="ORF">XM47_13020</name>
</gene>
<keyword evidence="5 7" id="KW-0456">Lyase</keyword>
<evidence type="ECO:0000313" key="8">
    <source>
        <dbReference type="EMBL" id="KMT64775.1"/>
    </source>
</evidence>
<dbReference type="HAMAP" id="MF_02065">
    <property type="entry name" value="MltG"/>
    <property type="match status" value="1"/>
</dbReference>
<comment type="similarity">
    <text evidence="7">Belongs to the transglycosylase MltG family.</text>
</comment>
<dbReference type="Proteomes" id="UP000037600">
    <property type="component" value="Unassembled WGS sequence"/>
</dbReference>
<evidence type="ECO:0000313" key="9">
    <source>
        <dbReference type="Proteomes" id="UP000037600"/>
    </source>
</evidence>
<dbReference type="EMBL" id="LAZL01000021">
    <property type="protein sequence ID" value="KMT64775.1"/>
    <property type="molecule type" value="Genomic_DNA"/>
</dbReference>
<dbReference type="PANTHER" id="PTHR30518:SF2">
    <property type="entry name" value="ENDOLYTIC MUREIN TRANSGLYCOSYLASE"/>
    <property type="match status" value="1"/>
</dbReference>
<dbReference type="FunFam" id="3.30.160.60:FF:000242">
    <property type="entry name" value="Endolytic murein transglycosylase"/>
    <property type="match status" value="1"/>
</dbReference>
<sequence>MLKSKLVRYSLVGLVLSLFAGLAYGYMHWQRALEREVFVEPQYFEVQPGQSFNSIVQQLKQKQLISETWSLKLQAKLQPKYSQLQAGLYQFSGTLAPIDFIYMMRRGRIVEFKLTFTEGSEFKQWQKMLAEHPFIEQTNYANKLAALIKPHKSAEGLFFPDTYSFHARTTDFSILKQAFDKMQQTKKLLPSIDEHELSWYQILILASIVEKETAIVAEMPIIASVFLNRLKIKMRLQTDPTVIYGLGDEYKGDITRQHLKQYTPYNTYKISGLPPTPIAMPSKAAIEAVISPANTKYLYFVADGKGGHKFSTNLQQHNLAVRQYLKQRQK</sequence>
<dbReference type="RefSeq" id="WP_048693273.1">
    <property type="nucleotide sequence ID" value="NZ_KQ130494.1"/>
</dbReference>
<evidence type="ECO:0000256" key="5">
    <source>
        <dbReference type="ARBA" id="ARBA00023239"/>
    </source>
</evidence>
<keyword evidence="3 7" id="KW-1133">Transmembrane helix</keyword>
<keyword evidence="7" id="KW-0997">Cell inner membrane</keyword>
<dbReference type="GO" id="GO:0008932">
    <property type="term" value="F:lytic endotransglycosylase activity"/>
    <property type="evidence" value="ECO:0007669"/>
    <property type="project" value="UniProtKB-UniRule"/>
</dbReference>
<dbReference type="Gene3D" id="3.30.160.60">
    <property type="entry name" value="Classic Zinc Finger"/>
    <property type="match status" value="1"/>
</dbReference>
<keyword evidence="1 7" id="KW-1003">Cell membrane</keyword>
<dbReference type="OrthoDB" id="9814591at2"/>
<evidence type="ECO:0000256" key="6">
    <source>
        <dbReference type="ARBA" id="ARBA00023316"/>
    </source>
</evidence>